<feature type="compositionally biased region" description="Basic and acidic residues" evidence="1">
    <location>
        <begin position="1097"/>
        <end position="1109"/>
    </location>
</feature>
<feature type="region of interest" description="Disordered" evidence="1">
    <location>
        <begin position="1057"/>
        <end position="1280"/>
    </location>
</feature>
<dbReference type="PANTHER" id="PTHR11501:SF16">
    <property type="entry name" value="MICROTUBULE-ASSOCIATED PROTEIN 4"/>
    <property type="match status" value="1"/>
</dbReference>
<gene>
    <name evidence="2" type="ORF">Cadr_000020284</name>
</gene>
<evidence type="ECO:0000313" key="2">
    <source>
        <dbReference type="EMBL" id="KAB1264613.1"/>
    </source>
</evidence>
<sequence length="1425" mass="153824">MADLSLADALTEPPPEIEEEIKRDFIATLEAEAFDDVVGETVGKTDYIPLLDVDEKTGNSESKKKPCSDTSQVEEGLSKDKWEEERWLFRDIEEERKRTFLFGLVEIWCSTPSSKPTVLANGDHGIEGNTTGFATYVVILDYQSELPFIQNLRTKEGNLGSPTEFLEEKMAYQGYQNNQNWPEDTNFCFEPEQVVNPIQTDPFKMHHDDGLEDLLFLPSGTTSTSSFTEQNDPLKDSYEPADIEMTSAEERTPTKALEVIMGLKASDMAPSRESEIVPAKDVAPASETEVALTKDMEPPTKSDTALVKDMGMEEALVKDVVLPTETEVAPAKDVTLFKETERTPLVKMDLAPADNVAPPTDREMTPAKDVASLSEIGVALAKDVVSSTEIASAKEVALSSETEVALVKDVTPTPETEVTPVKDMTPPPEIKMALGKDVAPPETEVAPVKDMVSPPETEMALGKNVALPSETEKALGKDVVSPLETEMAPGKNVALSPETEMALGKDVVSPPETEVTLAEDVALPPGTEVTLANNVAPTKDVAASSEAEVAPVPVKDMEIARAQEETSEDSQLESLQVEGQSVAPTLMISPEPVTAMGQKYSLPVDEDSMFEKLEQKKLLSSPPSELSSETSGTPPTQAKQACRPSDRRSTRPRPARVPPELLGGSSPRKTLDPGLGLCPLSELGWVSGSSSCSEPGNQRKPIHGGFLEPQRDFGREAWDIYESTPMMMKKKKKKPKQKRYSQPRDGGPWDDDNAGVPKGHPFATDPQKSGVLPSQPTMVGTEHGLVSRENLKKECDIDSRTAKLAAENLSSESISTPSCPLQELLKTAGNSQPRLSVAAEVKDNPLESSLKEVNDENEMTKQHNDKQKEFSEGGEQVKELKKEAIPKQRHENSIFASEQLQDKVLVQGPGLGNEPLKRMADSQKDSGAVLVPEEPAPKAERMTAGDKSEELGPDFPKQPGTLADLTEGVVVGEPKEMTDLRVAGPLQPLTLWGHGSDVVQTSVARTERGAMATGDHRIEGMSYVDENRNITFTCPRTPAGLMNKSVPLEAQESAACGKLPTPPQVVKESDSLPDTLAESSQETAPAQISTVVVVDNCSKDGATEEERPKAPSAVTPSTSTGGVAPTSTAAEETVNSHGGNCLKNKRELADPMADAAGVDGGHVRGESESVVPSAASQHSAEKITEPAEGLLPPGVPVGDQSLAGEVRVPQARADRSNFPTCPVNKRKESEEGSAAVPIPNLLGDKTQKPPFREDQNARERVSKGPDSLIMEVDGPPKSEKAKLEEISLASEITELESVSLAPPELQSDVFSGRVEATPSRVVDKLVVTASKSPQVPEPKDKILEAPEKMTEKSEPKAPGEGKKEDKGRMAEPMKGYMRPTKSRGLTPLLPKSTVQERERSKQLKSSACMMQLLTPEMKKHWLAIA</sequence>
<dbReference type="GO" id="GO:0031175">
    <property type="term" value="P:neuron projection development"/>
    <property type="evidence" value="ECO:0007669"/>
    <property type="project" value="TreeGrafter"/>
</dbReference>
<proteinExistence type="predicted"/>
<dbReference type="EMBL" id="JWIN03000017">
    <property type="protein sequence ID" value="KAB1264613.1"/>
    <property type="molecule type" value="Genomic_DNA"/>
</dbReference>
<feature type="region of interest" description="Disordered" evidence="1">
    <location>
        <begin position="1330"/>
        <end position="1407"/>
    </location>
</feature>
<dbReference type="GO" id="GO:0000226">
    <property type="term" value="P:microtubule cytoskeleton organization"/>
    <property type="evidence" value="ECO:0007669"/>
    <property type="project" value="TreeGrafter"/>
</dbReference>
<feature type="compositionally biased region" description="Basic and acidic residues" evidence="1">
    <location>
        <begin position="935"/>
        <end position="950"/>
    </location>
</feature>
<dbReference type="GO" id="GO:0008017">
    <property type="term" value="F:microtubule binding"/>
    <property type="evidence" value="ECO:0007669"/>
    <property type="project" value="InterPro"/>
</dbReference>
<feature type="region of interest" description="Disordered" evidence="1">
    <location>
        <begin position="613"/>
        <end position="785"/>
    </location>
</feature>
<accession>A0A5N4D0H6</accession>
<name>A0A5N4D0H6_CAMDR</name>
<feature type="compositionally biased region" description="Basic residues" evidence="1">
    <location>
        <begin position="728"/>
        <end position="741"/>
    </location>
</feature>
<feature type="compositionally biased region" description="Basic and acidic residues" evidence="1">
    <location>
        <begin position="709"/>
        <end position="718"/>
    </location>
</feature>
<feature type="compositionally biased region" description="Basic and acidic residues" evidence="1">
    <location>
        <begin position="915"/>
        <end position="924"/>
    </location>
</feature>
<evidence type="ECO:0000256" key="1">
    <source>
        <dbReference type="SAM" id="MobiDB-lite"/>
    </source>
</evidence>
<feature type="compositionally biased region" description="Polar residues" evidence="1">
    <location>
        <begin position="1114"/>
        <end position="1138"/>
    </location>
</feature>
<feature type="compositionally biased region" description="Polar residues" evidence="1">
    <location>
        <begin position="572"/>
        <end position="583"/>
    </location>
</feature>
<protein>
    <submittedName>
        <fullName evidence="2">Microtubule-associated protein 4</fullName>
    </submittedName>
</protein>
<feature type="region of interest" description="Disordered" evidence="1">
    <location>
        <begin position="562"/>
        <end position="600"/>
    </location>
</feature>
<reference evidence="2 3" key="1">
    <citation type="journal article" date="2019" name="Mol. Ecol. Resour.">
        <title>Improving Illumina assemblies with Hi-C and long reads: an example with the North African dromedary.</title>
        <authorList>
            <person name="Elbers J.P."/>
            <person name="Rogers M.F."/>
            <person name="Perelman P.L."/>
            <person name="Proskuryakova A.A."/>
            <person name="Serdyukova N.A."/>
            <person name="Johnson W.E."/>
            <person name="Horin P."/>
            <person name="Corander J."/>
            <person name="Murphy D."/>
            <person name="Burger P.A."/>
        </authorList>
    </citation>
    <scope>NUCLEOTIDE SEQUENCE [LARGE SCALE GENOMIC DNA]</scope>
    <source>
        <strain evidence="2">Drom800</strain>
        <tissue evidence="2">Blood</tissue>
    </source>
</reference>
<dbReference type="GO" id="GO:0043005">
    <property type="term" value="C:neuron projection"/>
    <property type="evidence" value="ECO:0007669"/>
    <property type="project" value="TreeGrafter"/>
</dbReference>
<feature type="compositionally biased region" description="Polar residues" evidence="1">
    <location>
        <begin position="687"/>
        <end position="696"/>
    </location>
</feature>
<feature type="compositionally biased region" description="Basic and acidic residues" evidence="1">
    <location>
        <begin position="57"/>
        <end position="67"/>
    </location>
</feature>
<dbReference type="InterPro" id="IPR027324">
    <property type="entry name" value="MAP2/MAP4/Tau"/>
</dbReference>
<feature type="compositionally biased region" description="Basic and acidic residues" evidence="1">
    <location>
        <begin position="1245"/>
        <end position="1263"/>
    </location>
</feature>
<feature type="compositionally biased region" description="Basic and acidic residues" evidence="1">
    <location>
        <begin position="1337"/>
        <end position="1371"/>
    </location>
</feature>
<comment type="caution">
    <text evidence="2">The sequence shown here is derived from an EMBL/GenBank/DDBJ whole genome shotgun (WGS) entry which is preliminary data.</text>
</comment>
<feature type="compositionally biased region" description="Polar residues" evidence="1">
    <location>
        <begin position="1077"/>
        <end position="1090"/>
    </location>
</feature>
<feature type="region of interest" description="Disordered" evidence="1">
    <location>
        <begin position="907"/>
        <end position="962"/>
    </location>
</feature>
<feature type="region of interest" description="Disordered" evidence="1">
    <location>
        <begin position="853"/>
        <end position="876"/>
    </location>
</feature>
<organism evidence="2 3">
    <name type="scientific">Camelus dromedarius</name>
    <name type="common">Dromedary</name>
    <name type="synonym">Arabian camel</name>
    <dbReference type="NCBI Taxonomy" id="9838"/>
    <lineage>
        <taxon>Eukaryota</taxon>
        <taxon>Metazoa</taxon>
        <taxon>Chordata</taxon>
        <taxon>Craniata</taxon>
        <taxon>Vertebrata</taxon>
        <taxon>Euteleostomi</taxon>
        <taxon>Mammalia</taxon>
        <taxon>Eutheria</taxon>
        <taxon>Laurasiatheria</taxon>
        <taxon>Artiodactyla</taxon>
        <taxon>Tylopoda</taxon>
        <taxon>Camelidae</taxon>
        <taxon>Camelus</taxon>
    </lineage>
</organism>
<dbReference type="PANTHER" id="PTHR11501">
    <property type="entry name" value="MICROTUBULE-ASSOCIATED PROTEIN"/>
    <property type="match status" value="1"/>
</dbReference>
<evidence type="ECO:0000313" key="3">
    <source>
        <dbReference type="Proteomes" id="UP000299084"/>
    </source>
</evidence>
<feature type="compositionally biased region" description="Low complexity" evidence="1">
    <location>
        <begin position="618"/>
        <end position="636"/>
    </location>
</feature>
<dbReference type="Proteomes" id="UP000299084">
    <property type="component" value="Unassembled WGS sequence"/>
</dbReference>
<feature type="region of interest" description="Disordered" evidence="1">
    <location>
        <begin position="57"/>
        <end position="76"/>
    </location>
</feature>
<keyword evidence="3" id="KW-1185">Reference proteome</keyword>